<comment type="caution">
    <text evidence="2">The sequence shown here is derived from an EMBL/GenBank/DDBJ whole genome shotgun (WGS) entry which is preliminary data.</text>
</comment>
<feature type="region of interest" description="Disordered" evidence="1">
    <location>
        <begin position="1"/>
        <end position="71"/>
    </location>
</feature>
<dbReference type="Proteomes" id="UP000242188">
    <property type="component" value="Unassembled WGS sequence"/>
</dbReference>
<reference evidence="2 3" key="1">
    <citation type="journal article" date="2017" name="Nat. Ecol. Evol.">
        <title>Scallop genome provides insights into evolution of bilaterian karyotype and development.</title>
        <authorList>
            <person name="Wang S."/>
            <person name="Zhang J."/>
            <person name="Jiao W."/>
            <person name="Li J."/>
            <person name="Xun X."/>
            <person name="Sun Y."/>
            <person name="Guo X."/>
            <person name="Huan P."/>
            <person name="Dong B."/>
            <person name="Zhang L."/>
            <person name="Hu X."/>
            <person name="Sun X."/>
            <person name="Wang J."/>
            <person name="Zhao C."/>
            <person name="Wang Y."/>
            <person name="Wang D."/>
            <person name="Huang X."/>
            <person name="Wang R."/>
            <person name="Lv J."/>
            <person name="Li Y."/>
            <person name="Zhang Z."/>
            <person name="Liu B."/>
            <person name="Lu W."/>
            <person name="Hui Y."/>
            <person name="Liang J."/>
            <person name="Zhou Z."/>
            <person name="Hou R."/>
            <person name="Li X."/>
            <person name="Liu Y."/>
            <person name="Li H."/>
            <person name="Ning X."/>
            <person name="Lin Y."/>
            <person name="Zhao L."/>
            <person name="Xing Q."/>
            <person name="Dou J."/>
            <person name="Li Y."/>
            <person name="Mao J."/>
            <person name="Guo H."/>
            <person name="Dou H."/>
            <person name="Li T."/>
            <person name="Mu C."/>
            <person name="Jiang W."/>
            <person name="Fu Q."/>
            <person name="Fu X."/>
            <person name="Miao Y."/>
            <person name="Liu J."/>
            <person name="Yu Q."/>
            <person name="Li R."/>
            <person name="Liao H."/>
            <person name="Li X."/>
            <person name="Kong Y."/>
            <person name="Jiang Z."/>
            <person name="Chourrout D."/>
            <person name="Li R."/>
            <person name="Bao Z."/>
        </authorList>
    </citation>
    <scope>NUCLEOTIDE SEQUENCE [LARGE SCALE GENOMIC DNA]</scope>
    <source>
        <strain evidence="2 3">PY_sf001</strain>
    </source>
</reference>
<dbReference type="AlphaFoldDB" id="A0A210QTS6"/>
<dbReference type="EMBL" id="NEDP02001955">
    <property type="protein sequence ID" value="OWF52117.1"/>
    <property type="molecule type" value="Genomic_DNA"/>
</dbReference>
<evidence type="ECO:0000313" key="2">
    <source>
        <dbReference type="EMBL" id="OWF52117.1"/>
    </source>
</evidence>
<keyword evidence="3" id="KW-1185">Reference proteome</keyword>
<protein>
    <submittedName>
        <fullName evidence="2">Uncharacterized protein</fullName>
    </submittedName>
</protein>
<evidence type="ECO:0000313" key="3">
    <source>
        <dbReference type="Proteomes" id="UP000242188"/>
    </source>
</evidence>
<gene>
    <name evidence="2" type="ORF">KP79_PYT25557</name>
</gene>
<name>A0A210QTS6_MIZYE</name>
<feature type="compositionally biased region" description="Basic and acidic residues" evidence="1">
    <location>
        <begin position="10"/>
        <end position="61"/>
    </location>
</feature>
<organism evidence="2 3">
    <name type="scientific">Mizuhopecten yessoensis</name>
    <name type="common">Japanese scallop</name>
    <name type="synonym">Patinopecten yessoensis</name>
    <dbReference type="NCBI Taxonomy" id="6573"/>
    <lineage>
        <taxon>Eukaryota</taxon>
        <taxon>Metazoa</taxon>
        <taxon>Spiralia</taxon>
        <taxon>Lophotrochozoa</taxon>
        <taxon>Mollusca</taxon>
        <taxon>Bivalvia</taxon>
        <taxon>Autobranchia</taxon>
        <taxon>Pteriomorphia</taxon>
        <taxon>Pectinida</taxon>
        <taxon>Pectinoidea</taxon>
        <taxon>Pectinidae</taxon>
        <taxon>Mizuhopecten</taxon>
    </lineage>
</organism>
<accession>A0A210QTS6</accession>
<evidence type="ECO:0000256" key="1">
    <source>
        <dbReference type="SAM" id="MobiDB-lite"/>
    </source>
</evidence>
<proteinExistence type="predicted"/>
<sequence length="71" mass="8610">MTQSRQLSYSRERKSEDKKKKAEMYRKRWMRIRDNKKTDDTPKNEDKETVEGLYKNNKEDVIVSQRLGRSA</sequence>